<feature type="transmembrane region" description="Helical" evidence="6">
    <location>
        <begin position="320"/>
        <end position="337"/>
    </location>
</feature>
<gene>
    <name evidence="7" type="ORF">HK12_12520</name>
</gene>
<feature type="transmembrane region" description="Helical" evidence="6">
    <location>
        <begin position="349"/>
        <end position="373"/>
    </location>
</feature>
<keyword evidence="2" id="KW-0813">Transport</keyword>
<organism evidence="7 8">
    <name type="scientific">Acetobacter orientalis</name>
    <dbReference type="NCBI Taxonomy" id="146474"/>
    <lineage>
        <taxon>Bacteria</taxon>
        <taxon>Pseudomonadati</taxon>
        <taxon>Pseudomonadota</taxon>
        <taxon>Alphaproteobacteria</taxon>
        <taxon>Acetobacterales</taxon>
        <taxon>Acetobacteraceae</taxon>
        <taxon>Acetobacter</taxon>
    </lineage>
</organism>
<dbReference type="PANTHER" id="PTHR42865">
    <property type="entry name" value="PROTON/GLUTAMATE-ASPARTATE SYMPORTER"/>
    <property type="match status" value="1"/>
</dbReference>
<dbReference type="GO" id="GO:0070778">
    <property type="term" value="P:L-aspartate transmembrane transport"/>
    <property type="evidence" value="ECO:0007669"/>
    <property type="project" value="TreeGrafter"/>
</dbReference>
<keyword evidence="5 6" id="KW-0472">Membrane</keyword>
<feature type="transmembrane region" description="Helical" evidence="6">
    <location>
        <begin position="36"/>
        <end position="62"/>
    </location>
</feature>
<dbReference type="Pfam" id="PF00375">
    <property type="entry name" value="SDF"/>
    <property type="match status" value="1"/>
</dbReference>
<comment type="subcellular location">
    <subcellularLocation>
        <location evidence="1">Membrane</location>
        <topology evidence="1">Multi-pass membrane protein</topology>
    </subcellularLocation>
</comment>
<feature type="transmembrane region" description="Helical" evidence="6">
    <location>
        <begin position="379"/>
        <end position="399"/>
    </location>
</feature>
<keyword evidence="3 6" id="KW-0812">Transmembrane</keyword>
<dbReference type="PANTHER" id="PTHR42865:SF1">
    <property type="entry name" value="AEROBIC C4-DICARBOXYLATE TRANSPORT PROTEIN"/>
    <property type="match status" value="1"/>
</dbReference>
<dbReference type="RefSeq" id="WP_086553143.1">
    <property type="nucleotide sequence ID" value="NZ_JBDNTF010000080.1"/>
</dbReference>
<dbReference type="PRINTS" id="PR00173">
    <property type="entry name" value="EDTRNSPORT"/>
</dbReference>
<name>A0A251ZYH7_9PROT</name>
<feature type="transmembrane region" description="Helical" evidence="6">
    <location>
        <begin position="186"/>
        <end position="209"/>
    </location>
</feature>
<evidence type="ECO:0000256" key="5">
    <source>
        <dbReference type="ARBA" id="ARBA00023136"/>
    </source>
</evidence>
<proteinExistence type="predicted"/>
<feature type="transmembrane region" description="Helical" evidence="6">
    <location>
        <begin position="221"/>
        <end position="245"/>
    </location>
</feature>
<dbReference type="InterPro" id="IPR036458">
    <property type="entry name" value="Na:dicarbo_symporter_sf"/>
</dbReference>
<dbReference type="Proteomes" id="UP000194639">
    <property type="component" value="Unassembled WGS sequence"/>
</dbReference>
<evidence type="ECO:0000256" key="1">
    <source>
        <dbReference type="ARBA" id="ARBA00004141"/>
    </source>
</evidence>
<protein>
    <submittedName>
        <fullName evidence="7">C4-dicarboxylate ABC transporter</fullName>
    </submittedName>
</protein>
<evidence type="ECO:0000256" key="4">
    <source>
        <dbReference type="ARBA" id="ARBA00022989"/>
    </source>
</evidence>
<comment type="caution">
    <text evidence="7">The sequence shown here is derived from an EMBL/GenBank/DDBJ whole genome shotgun (WGS) entry which is preliminary data.</text>
</comment>
<reference evidence="7 8" key="1">
    <citation type="submission" date="2014-06" db="EMBL/GenBank/DDBJ databases">
        <authorList>
            <person name="Ju J."/>
            <person name="Zhang J."/>
        </authorList>
    </citation>
    <scope>NUCLEOTIDE SEQUENCE [LARGE SCALE GENOMIC DNA]</scope>
    <source>
        <strain evidence="7">DmW_045</strain>
    </source>
</reference>
<dbReference type="Gene3D" id="1.10.3860.10">
    <property type="entry name" value="Sodium:dicarboxylate symporter"/>
    <property type="match status" value="1"/>
</dbReference>
<feature type="transmembrane region" description="Helical" evidence="6">
    <location>
        <begin position="287"/>
        <end position="314"/>
    </location>
</feature>
<evidence type="ECO:0000313" key="8">
    <source>
        <dbReference type="Proteomes" id="UP000194639"/>
    </source>
</evidence>
<feature type="transmembrane region" description="Helical" evidence="6">
    <location>
        <begin position="74"/>
        <end position="93"/>
    </location>
</feature>
<dbReference type="EMBL" id="JOMO01000055">
    <property type="protein sequence ID" value="OUI79711.1"/>
    <property type="molecule type" value="Genomic_DNA"/>
</dbReference>
<evidence type="ECO:0000256" key="6">
    <source>
        <dbReference type="SAM" id="Phobius"/>
    </source>
</evidence>
<evidence type="ECO:0000256" key="3">
    <source>
        <dbReference type="ARBA" id="ARBA00022692"/>
    </source>
</evidence>
<keyword evidence="4 6" id="KW-1133">Transmembrane helix</keyword>
<accession>A0A251ZYH7</accession>
<dbReference type="GO" id="GO:0015138">
    <property type="term" value="F:fumarate transmembrane transporter activity"/>
    <property type="evidence" value="ECO:0007669"/>
    <property type="project" value="TreeGrafter"/>
</dbReference>
<evidence type="ECO:0000313" key="7">
    <source>
        <dbReference type="EMBL" id="OUI79711.1"/>
    </source>
</evidence>
<dbReference type="GO" id="GO:0015141">
    <property type="term" value="F:succinate transmembrane transporter activity"/>
    <property type="evidence" value="ECO:0007669"/>
    <property type="project" value="TreeGrafter"/>
</dbReference>
<dbReference type="SUPFAM" id="SSF118215">
    <property type="entry name" value="Proton glutamate symport protein"/>
    <property type="match status" value="1"/>
</dbReference>
<dbReference type="InterPro" id="IPR001991">
    <property type="entry name" value="Na-dicarboxylate_symporter"/>
</dbReference>
<dbReference type="AlphaFoldDB" id="A0A251ZYH7"/>
<sequence length="416" mass="43859">MPSLFSQVVIATVLGLVGGIFFPSFAEDVRWTTAIFLRLIVMAVGPLLFCIVVLGIVGAGSLKTVGRLAVRSLVYFEGMTTCVLLASVAAAYVCGLGRSISYVSTQQDAQLISSYGGSAATLHSGGFSGFILSCIPHTPFSAFAEGNVLQILFFAILSGCCLNQMGQAGAPLVALVESISTLFSRIMRCVISLAPLGVFGAMMLTTAHYGMDTIFHLAGFVLFYFLFIAAFIVFVLGGFLLACGVNPIQFARYFREEIFIVLTTTTSDAVLPSIMEKLEKMGVERQVVGLVVPAGYSFNLDALSVYLGVAVIFLANATGTHLAFWQLATMLVTALIASKGAHGVPGMAIVVLAATLASVPSIPSASLVMLVAVDWFIGIARAIGNFAGNCVAPIVIGAWEKKLNHAQIRLTLSAHS</sequence>
<dbReference type="GO" id="GO:0005886">
    <property type="term" value="C:plasma membrane"/>
    <property type="evidence" value="ECO:0007669"/>
    <property type="project" value="TreeGrafter"/>
</dbReference>
<evidence type="ECO:0000256" key="2">
    <source>
        <dbReference type="ARBA" id="ARBA00022448"/>
    </source>
</evidence>
<dbReference type="GO" id="GO:0015366">
    <property type="term" value="F:malate:proton symporter activity"/>
    <property type="evidence" value="ECO:0007669"/>
    <property type="project" value="TreeGrafter"/>
</dbReference>